<name>A0A6P2CI42_9NOCA</name>
<dbReference type="InterPro" id="IPR003661">
    <property type="entry name" value="HisK_dim/P_dom"/>
</dbReference>
<evidence type="ECO:0000256" key="1">
    <source>
        <dbReference type="ARBA" id="ARBA00000085"/>
    </source>
</evidence>
<evidence type="ECO:0000256" key="5">
    <source>
        <dbReference type="ARBA" id="ARBA00022553"/>
    </source>
</evidence>
<dbReference type="SUPFAM" id="SSF47384">
    <property type="entry name" value="Homodimeric domain of signal transducing histidine kinase"/>
    <property type="match status" value="1"/>
</dbReference>
<dbReference type="EMBL" id="QRCM01000001">
    <property type="protein sequence ID" value="TXG91983.1"/>
    <property type="molecule type" value="Genomic_DNA"/>
</dbReference>
<dbReference type="Gene3D" id="1.10.287.130">
    <property type="match status" value="1"/>
</dbReference>
<dbReference type="InterPro" id="IPR036890">
    <property type="entry name" value="HATPase_C_sf"/>
</dbReference>
<dbReference type="PRINTS" id="PR00344">
    <property type="entry name" value="BCTRLSENSOR"/>
</dbReference>
<evidence type="ECO:0000256" key="11">
    <source>
        <dbReference type="SAM" id="MobiDB-lite"/>
    </source>
</evidence>
<evidence type="ECO:0000256" key="3">
    <source>
        <dbReference type="ARBA" id="ARBA00004236"/>
    </source>
</evidence>
<dbReference type="InterPro" id="IPR004358">
    <property type="entry name" value="Sig_transdc_His_kin-like_C"/>
</dbReference>
<protein>
    <recommendedName>
        <fullName evidence="10">Sensor-like histidine kinase SenX3</fullName>
        <ecNumber evidence="4">2.7.13.3</ecNumber>
    </recommendedName>
</protein>
<sequence length="440" mass="47269">MTVAQAVLLAVVFGVAGYLVRALLVPALTSRSDRRVRAVEGPTTSEVLAQVVDRSEVAIAVVDRFEDVVLSNPRAEELGVVRHRVLDDRVWNAVQRVFATGEPCEIDLSSRALRGRPAVSVRVGARKLGDAQDRFVMLLAQDDSEAVRMEATRRDFVANVSHELKTPVGAMALLAEALLETADDPEAVVHFGERLHTESLRLGRMVTELIALSRLQGAEKLPDLGPVAVDEVVEQALARTRLSAEASGITVATDGPSGTSVLGDRDLLVTAVTNLVQNAIAYSPEGSPVSVSRTLRDGTVCISVTDRGVGIAKEDQERVFERFFRVDKARSRATGGTGLGLAIVKHVAANHNGSIELWSRPGTGSTFTLQLPQHVTGDGDQDDDVRPDDVRHDDVRADDPRNDERTTGTTRGNAADAQAATQPGSAPTSPTPPRRTEEKR</sequence>
<comment type="cofactor">
    <cofactor evidence="2">
        <name>a divalent metal cation</name>
        <dbReference type="ChEBI" id="CHEBI:60240"/>
    </cofactor>
</comment>
<evidence type="ECO:0000256" key="4">
    <source>
        <dbReference type="ARBA" id="ARBA00012438"/>
    </source>
</evidence>
<dbReference type="EC" id="2.7.13.3" evidence="4"/>
<dbReference type="Pfam" id="PF00512">
    <property type="entry name" value="HisKA"/>
    <property type="match status" value="1"/>
</dbReference>
<dbReference type="InterPro" id="IPR036097">
    <property type="entry name" value="HisK_dim/P_sf"/>
</dbReference>
<feature type="compositionally biased region" description="Basic and acidic residues" evidence="11">
    <location>
        <begin position="387"/>
        <end position="406"/>
    </location>
</feature>
<dbReference type="SMART" id="SM00387">
    <property type="entry name" value="HATPase_c"/>
    <property type="match status" value="1"/>
</dbReference>
<dbReference type="PANTHER" id="PTHR45453">
    <property type="entry name" value="PHOSPHATE REGULON SENSOR PROTEIN PHOR"/>
    <property type="match status" value="1"/>
</dbReference>
<comment type="catalytic activity">
    <reaction evidence="1">
        <text>ATP + protein L-histidine = ADP + protein N-phospho-L-histidine.</text>
        <dbReference type="EC" id="2.7.13.3"/>
    </reaction>
</comment>
<dbReference type="AlphaFoldDB" id="A0A6P2CI42"/>
<dbReference type="SUPFAM" id="SSF55874">
    <property type="entry name" value="ATPase domain of HSP90 chaperone/DNA topoisomerase II/histidine kinase"/>
    <property type="match status" value="1"/>
</dbReference>
<keyword evidence="7 13" id="KW-0418">Kinase</keyword>
<gene>
    <name evidence="13" type="ORF">DW322_19645</name>
</gene>
<evidence type="ECO:0000256" key="2">
    <source>
        <dbReference type="ARBA" id="ARBA00001968"/>
    </source>
</evidence>
<dbReference type="GO" id="GO:0000155">
    <property type="term" value="F:phosphorelay sensor kinase activity"/>
    <property type="evidence" value="ECO:0007669"/>
    <property type="project" value="InterPro"/>
</dbReference>
<reference evidence="13 14" key="1">
    <citation type="submission" date="2018-07" db="EMBL/GenBank/DDBJ databases">
        <title>Genome sequence of Rhodococcus rhodnii ATCC 35071 from Rhodnius prolixus.</title>
        <authorList>
            <person name="Patel V."/>
            <person name="Vogel K.J."/>
        </authorList>
    </citation>
    <scope>NUCLEOTIDE SEQUENCE [LARGE SCALE GENOMIC DNA]</scope>
    <source>
        <strain evidence="13 14">ATCC 35071</strain>
    </source>
</reference>
<dbReference type="Gene3D" id="3.30.565.10">
    <property type="entry name" value="Histidine kinase-like ATPase, C-terminal domain"/>
    <property type="match status" value="1"/>
</dbReference>
<dbReference type="Pfam" id="PF02518">
    <property type="entry name" value="HATPase_c"/>
    <property type="match status" value="1"/>
</dbReference>
<keyword evidence="6" id="KW-0808">Transferase</keyword>
<dbReference type="RefSeq" id="WP_010837534.1">
    <property type="nucleotide sequence ID" value="NZ_QRCM01000001.1"/>
</dbReference>
<feature type="compositionally biased region" description="Low complexity" evidence="11">
    <location>
        <begin position="419"/>
        <end position="428"/>
    </location>
</feature>
<dbReference type="GO" id="GO:0005509">
    <property type="term" value="F:calcium ion binding"/>
    <property type="evidence" value="ECO:0007669"/>
    <property type="project" value="UniProtKB-ARBA"/>
</dbReference>
<evidence type="ECO:0000256" key="9">
    <source>
        <dbReference type="ARBA" id="ARBA00023136"/>
    </source>
</evidence>
<dbReference type="InterPro" id="IPR005467">
    <property type="entry name" value="His_kinase_dom"/>
</dbReference>
<dbReference type="GO" id="GO:0005886">
    <property type="term" value="C:plasma membrane"/>
    <property type="evidence" value="ECO:0007669"/>
    <property type="project" value="UniProtKB-SubCell"/>
</dbReference>
<dbReference type="InterPro" id="IPR003594">
    <property type="entry name" value="HATPase_dom"/>
</dbReference>
<dbReference type="GO" id="GO:0004721">
    <property type="term" value="F:phosphoprotein phosphatase activity"/>
    <property type="evidence" value="ECO:0007669"/>
    <property type="project" value="TreeGrafter"/>
</dbReference>
<dbReference type="FunFam" id="3.30.565.10:FF:000006">
    <property type="entry name" value="Sensor histidine kinase WalK"/>
    <property type="match status" value="1"/>
</dbReference>
<dbReference type="PROSITE" id="PS50109">
    <property type="entry name" value="HIS_KIN"/>
    <property type="match status" value="1"/>
</dbReference>
<dbReference type="PANTHER" id="PTHR45453:SF1">
    <property type="entry name" value="PHOSPHATE REGULON SENSOR PROTEIN PHOR"/>
    <property type="match status" value="1"/>
</dbReference>
<dbReference type="SMART" id="SM00388">
    <property type="entry name" value="HisKA"/>
    <property type="match status" value="1"/>
</dbReference>
<evidence type="ECO:0000313" key="13">
    <source>
        <dbReference type="EMBL" id="TXG91983.1"/>
    </source>
</evidence>
<evidence type="ECO:0000259" key="12">
    <source>
        <dbReference type="PROSITE" id="PS50109"/>
    </source>
</evidence>
<feature type="region of interest" description="Disordered" evidence="11">
    <location>
        <begin position="371"/>
        <end position="440"/>
    </location>
</feature>
<dbReference type="FunFam" id="1.10.287.130:FF:000001">
    <property type="entry name" value="Two-component sensor histidine kinase"/>
    <property type="match status" value="1"/>
</dbReference>
<comment type="subcellular location">
    <subcellularLocation>
        <location evidence="3">Cell membrane</location>
    </subcellularLocation>
</comment>
<accession>A0A6P2CI42</accession>
<evidence type="ECO:0000256" key="10">
    <source>
        <dbReference type="ARBA" id="ARBA00039401"/>
    </source>
</evidence>
<dbReference type="CDD" id="cd00082">
    <property type="entry name" value="HisKA"/>
    <property type="match status" value="1"/>
</dbReference>
<feature type="domain" description="Histidine kinase" evidence="12">
    <location>
        <begin position="159"/>
        <end position="375"/>
    </location>
</feature>
<dbReference type="InterPro" id="IPR050351">
    <property type="entry name" value="BphY/WalK/GraS-like"/>
</dbReference>
<evidence type="ECO:0000256" key="7">
    <source>
        <dbReference type="ARBA" id="ARBA00022777"/>
    </source>
</evidence>
<organism evidence="13 14">
    <name type="scientific">Rhodococcus rhodnii</name>
    <dbReference type="NCBI Taxonomy" id="38312"/>
    <lineage>
        <taxon>Bacteria</taxon>
        <taxon>Bacillati</taxon>
        <taxon>Actinomycetota</taxon>
        <taxon>Actinomycetes</taxon>
        <taxon>Mycobacteriales</taxon>
        <taxon>Nocardiaceae</taxon>
        <taxon>Rhodococcus</taxon>
    </lineage>
</organism>
<dbReference type="Proteomes" id="UP000471120">
    <property type="component" value="Unassembled WGS sequence"/>
</dbReference>
<keyword evidence="5" id="KW-0597">Phosphoprotein</keyword>
<evidence type="ECO:0000313" key="14">
    <source>
        <dbReference type="Proteomes" id="UP000471120"/>
    </source>
</evidence>
<evidence type="ECO:0000256" key="6">
    <source>
        <dbReference type="ARBA" id="ARBA00022679"/>
    </source>
</evidence>
<comment type="caution">
    <text evidence="13">The sequence shown here is derived from an EMBL/GenBank/DDBJ whole genome shotgun (WGS) entry which is preliminary data.</text>
</comment>
<dbReference type="GO" id="GO:0016036">
    <property type="term" value="P:cellular response to phosphate starvation"/>
    <property type="evidence" value="ECO:0007669"/>
    <property type="project" value="TreeGrafter"/>
</dbReference>
<evidence type="ECO:0000256" key="8">
    <source>
        <dbReference type="ARBA" id="ARBA00023012"/>
    </source>
</evidence>
<keyword evidence="8" id="KW-0902">Two-component regulatory system</keyword>
<proteinExistence type="predicted"/>
<keyword evidence="9" id="KW-0472">Membrane</keyword>